<dbReference type="EMBL" id="JACAZI010000031">
    <property type="protein sequence ID" value="KAF7332832.1"/>
    <property type="molecule type" value="Genomic_DNA"/>
</dbReference>
<protein>
    <submittedName>
        <fullName evidence="2">Uncharacterized protein</fullName>
    </submittedName>
</protein>
<gene>
    <name evidence="2" type="ORF">MVEN_02388000</name>
</gene>
<dbReference type="AlphaFoldDB" id="A0A8H7CE99"/>
<proteinExistence type="predicted"/>
<accession>A0A8H7CE99</accession>
<keyword evidence="3" id="KW-1185">Reference proteome</keyword>
<keyword evidence="1" id="KW-0812">Transmembrane</keyword>
<keyword evidence="1" id="KW-0472">Membrane</keyword>
<name>A0A8H7CE99_9AGAR</name>
<feature type="transmembrane region" description="Helical" evidence="1">
    <location>
        <begin position="141"/>
        <end position="166"/>
    </location>
</feature>
<comment type="caution">
    <text evidence="2">The sequence shown here is derived from an EMBL/GenBank/DDBJ whole genome shotgun (WGS) entry which is preliminary data.</text>
</comment>
<reference evidence="2" key="1">
    <citation type="submission" date="2020-05" db="EMBL/GenBank/DDBJ databases">
        <title>Mycena genomes resolve the evolution of fungal bioluminescence.</title>
        <authorList>
            <person name="Tsai I.J."/>
        </authorList>
    </citation>
    <scope>NUCLEOTIDE SEQUENCE</scope>
    <source>
        <strain evidence="2">CCC161011</strain>
    </source>
</reference>
<evidence type="ECO:0000256" key="1">
    <source>
        <dbReference type="SAM" id="Phobius"/>
    </source>
</evidence>
<dbReference type="Proteomes" id="UP000620124">
    <property type="component" value="Unassembled WGS sequence"/>
</dbReference>
<dbReference type="OrthoDB" id="2902606at2759"/>
<evidence type="ECO:0000313" key="2">
    <source>
        <dbReference type="EMBL" id="KAF7332832.1"/>
    </source>
</evidence>
<evidence type="ECO:0000313" key="3">
    <source>
        <dbReference type="Proteomes" id="UP000620124"/>
    </source>
</evidence>
<keyword evidence="1" id="KW-1133">Transmembrane helix</keyword>
<organism evidence="2 3">
    <name type="scientific">Mycena venus</name>
    <dbReference type="NCBI Taxonomy" id="2733690"/>
    <lineage>
        <taxon>Eukaryota</taxon>
        <taxon>Fungi</taxon>
        <taxon>Dikarya</taxon>
        <taxon>Basidiomycota</taxon>
        <taxon>Agaricomycotina</taxon>
        <taxon>Agaricomycetes</taxon>
        <taxon>Agaricomycetidae</taxon>
        <taxon>Agaricales</taxon>
        <taxon>Marasmiineae</taxon>
        <taxon>Mycenaceae</taxon>
        <taxon>Mycena</taxon>
    </lineage>
</organism>
<sequence length="180" mass="19710">MDTRTVCNYLSGWYTSMSVKKPVFRFHPPPLAHVATILRAWKYGDMYILWSRPFFALQALSGDEVLATSEVLRVTGVDTFPTTTSSPAANISSVSQPRSSADPWSLVSFPVQYYASKQVPTPSPSVYNELASSTSSPALNLPALIVGPVLAVVTLGVIIFISWTLCGCRRRPEIEKLAEP</sequence>